<accession>A0AAD4MX58</accession>
<feature type="transmembrane region" description="Helical" evidence="1">
    <location>
        <begin position="167"/>
        <end position="190"/>
    </location>
</feature>
<protein>
    <submittedName>
        <fullName evidence="2">Uncharacterized protein</fullName>
    </submittedName>
</protein>
<keyword evidence="1" id="KW-0812">Transmembrane</keyword>
<name>A0AAD4MX58_9BILA</name>
<keyword evidence="1" id="KW-0472">Membrane</keyword>
<feature type="transmembrane region" description="Helical" evidence="1">
    <location>
        <begin position="111"/>
        <end position="135"/>
    </location>
</feature>
<proteinExistence type="predicted"/>
<keyword evidence="3" id="KW-1185">Reference proteome</keyword>
<sequence length="218" mass="24840">MNSHGGSAHPVMKVDSKNALHQQLQALGKLSDPTAKVKKQPRCCCGLDSNSFGWLVSIASSIFWLLTTLFAFLLGPGFYYLHFIACAGYVASFGICWALSRHSPKELTPFMAITAIWSGLGFALILFALAMLYWMPKFWSDLINYQDNFINVFNFKIGDEGARLKTLIMLGVAIFFEVLSVWSLAFMWYIRRHYMDCYTLYYNEHCSRKSMPSVINTY</sequence>
<reference evidence="2" key="1">
    <citation type="submission" date="2022-01" db="EMBL/GenBank/DDBJ databases">
        <title>Genome Sequence Resource for Two Populations of Ditylenchus destructor, the Migratory Endoparasitic Phytonematode.</title>
        <authorList>
            <person name="Zhang H."/>
            <person name="Lin R."/>
            <person name="Xie B."/>
        </authorList>
    </citation>
    <scope>NUCLEOTIDE SEQUENCE</scope>
    <source>
        <strain evidence="2">BazhouSP</strain>
    </source>
</reference>
<dbReference type="EMBL" id="JAKKPZ010000040">
    <property type="protein sequence ID" value="KAI1707524.1"/>
    <property type="molecule type" value="Genomic_DNA"/>
</dbReference>
<feature type="transmembrane region" description="Helical" evidence="1">
    <location>
        <begin position="52"/>
        <end position="73"/>
    </location>
</feature>
<dbReference type="Proteomes" id="UP001201812">
    <property type="component" value="Unassembled WGS sequence"/>
</dbReference>
<gene>
    <name evidence="2" type="ORF">DdX_12359</name>
</gene>
<comment type="caution">
    <text evidence="2">The sequence shown here is derived from an EMBL/GenBank/DDBJ whole genome shotgun (WGS) entry which is preliminary data.</text>
</comment>
<organism evidence="2 3">
    <name type="scientific">Ditylenchus destructor</name>
    <dbReference type="NCBI Taxonomy" id="166010"/>
    <lineage>
        <taxon>Eukaryota</taxon>
        <taxon>Metazoa</taxon>
        <taxon>Ecdysozoa</taxon>
        <taxon>Nematoda</taxon>
        <taxon>Chromadorea</taxon>
        <taxon>Rhabditida</taxon>
        <taxon>Tylenchina</taxon>
        <taxon>Tylenchomorpha</taxon>
        <taxon>Sphaerularioidea</taxon>
        <taxon>Anguinidae</taxon>
        <taxon>Anguininae</taxon>
        <taxon>Ditylenchus</taxon>
    </lineage>
</organism>
<evidence type="ECO:0000313" key="3">
    <source>
        <dbReference type="Proteomes" id="UP001201812"/>
    </source>
</evidence>
<feature type="transmembrane region" description="Helical" evidence="1">
    <location>
        <begin position="79"/>
        <end position="99"/>
    </location>
</feature>
<dbReference type="AlphaFoldDB" id="A0AAD4MX58"/>
<evidence type="ECO:0000256" key="1">
    <source>
        <dbReference type="SAM" id="Phobius"/>
    </source>
</evidence>
<keyword evidence="1" id="KW-1133">Transmembrane helix</keyword>
<evidence type="ECO:0000313" key="2">
    <source>
        <dbReference type="EMBL" id="KAI1707524.1"/>
    </source>
</evidence>